<sequence length="79" mass="8800">MALGVRNHRGRREFFFTVSLPLGKKEELGCQREASPFLLQRPGDLPALSRPRSTNKTSSGSFKDVFATHQKHGQCSELG</sequence>
<evidence type="ECO:0000256" key="1">
    <source>
        <dbReference type="SAM" id="MobiDB-lite"/>
    </source>
</evidence>
<feature type="region of interest" description="Disordered" evidence="1">
    <location>
        <begin position="41"/>
        <end position="79"/>
    </location>
</feature>
<dbReference type="Proteomes" id="UP001221898">
    <property type="component" value="Unassembled WGS sequence"/>
</dbReference>
<name>A0AAD7TAY7_9TELE</name>
<protein>
    <submittedName>
        <fullName evidence="2">Uncharacterized protein</fullName>
    </submittedName>
</protein>
<accession>A0AAD7TAY7</accession>
<evidence type="ECO:0000313" key="2">
    <source>
        <dbReference type="EMBL" id="KAJ8417631.1"/>
    </source>
</evidence>
<dbReference type="EMBL" id="JAINUG010000003">
    <property type="protein sequence ID" value="KAJ8417631.1"/>
    <property type="molecule type" value="Genomic_DNA"/>
</dbReference>
<proteinExistence type="predicted"/>
<organism evidence="2 3">
    <name type="scientific">Aldrovandia affinis</name>
    <dbReference type="NCBI Taxonomy" id="143900"/>
    <lineage>
        <taxon>Eukaryota</taxon>
        <taxon>Metazoa</taxon>
        <taxon>Chordata</taxon>
        <taxon>Craniata</taxon>
        <taxon>Vertebrata</taxon>
        <taxon>Euteleostomi</taxon>
        <taxon>Actinopterygii</taxon>
        <taxon>Neopterygii</taxon>
        <taxon>Teleostei</taxon>
        <taxon>Notacanthiformes</taxon>
        <taxon>Halosauridae</taxon>
        <taxon>Aldrovandia</taxon>
    </lineage>
</organism>
<dbReference type="AlphaFoldDB" id="A0AAD7TAY7"/>
<comment type="caution">
    <text evidence="2">The sequence shown here is derived from an EMBL/GenBank/DDBJ whole genome shotgun (WGS) entry which is preliminary data.</text>
</comment>
<gene>
    <name evidence="2" type="ORF">AAFF_G00224740</name>
</gene>
<feature type="compositionally biased region" description="Polar residues" evidence="1">
    <location>
        <begin position="51"/>
        <end position="61"/>
    </location>
</feature>
<reference evidence="2" key="1">
    <citation type="journal article" date="2023" name="Science">
        <title>Genome structures resolve the early diversification of teleost fishes.</title>
        <authorList>
            <person name="Parey E."/>
            <person name="Louis A."/>
            <person name="Montfort J."/>
            <person name="Bouchez O."/>
            <person name="Roques C."/>
            <person name="Iampietro C."/>
            <person name="Lluch J."/>
            <person name="Castinel A."/>
            <person name="Donnadieu C."/>
            <person name="Desvignes T."/>
            <person name="Floi Bucao C."/>
            <person name="Jouanno E."/>
            <person name="Wen M."/>
            <person name="Mejri S."/>
            <person name="Dirks R."/>
            <person name="Jansen H."/>
            <person name="Henkel C."/>
            <person name="Chen W.J."/>
            <person name="Zahm M."/>
            <person name="Cabau C."/>
            <person name="Klopp C."/>
            <person name="Thompson A.W."/>
            <person name="Robinson-Rechavi M."/>
            <person name="Braasch I."/>
            <person name="Lecointre G."/>
            <person name="Bobe J."/>
            <person name="Postlethwait J.H."/>
            <person name="Berthelot C."/>
            <person name="Roest Crollius H."/>
            <person name="Guiguen Y."/>
        </authorList>
    </citation>
    <scope>NUCLEOTIDE SEQUENCE</scope>
    <source>
        <strain evidence="2">NC1722</strain>
    </source>
</reference>
<keyword evidence="3" id="KW-1185">Reference proteome</keyword>
<evidence type="ECO:0000313" key="3">
    <source>
        <dbReference type="Proteomes" id="UP001221898"/>
    </source>
</evidence>